<dbReference type="Proteomes" id="UP000310016">
    <property type="component" value="Unassembled WGS sequence"/>
</dbReference>
<dbReference type="CDD" id="cd06225">
    <property type="entry name" value="HAMP"/>
    <property type="match status" value="1"/>
</dbReference>
<comment type="caution">
    <text evidence="8">The sequence shown here is derived from an EMBL/GenBank/DDBJ whole genome shotgun (WGS) entry which is preliminary data.</text>
</comment>
<keyword evidence="5" id="KW-1133">Transmembrane helix</keyword>
<dbReference type="OrthoDB" id="5580590at2"/>
<feature type="domain" description="Methyl-accepting transducer" evidence="6">
    <location>
        <begin position="120"/>
        <end position="356"/>
    </location>
</feature>
<dbReference type="SUPFAM" id="SSF58104">
    <property type="entry name" value="Methyl-accepting chemotaxis protein (MCP) signaling domain"/>
    <property type="match status" value="1"/>
</dbReference>
<keyword evidence="9" id="KW-1185">Reference proteome</keyword>
<dbReference type="PROSITE" id="PS50111">
    <property type="entry name" value="CHEMOTAXIS_TRANSDUC_2"/>
    <property type="match status" value="1"/>
</dbReference>
<dbReference type="PANTHER" id="PTHR32089">
    <property type="entry name" value="METHYL-ACCEPTING CHEMOTAXIS PROTEIN MCPB"/>
    <property type="match status" value="1"/>
</dbReference>
<evidence type="ECO:0000256" key="1">
    <source>
        <dbReference type="ARBA" id="ARBA00004370"/>
    </source>
</evidence>
<name>A0A4U0Q1C9_9NEIS</name>
<evidence type="ECO:0000259" key="6">
    <source>
        <dbReference type="PROSITE" id="PS50111"/>
    </source>
</evidence>
<gene>
    <name evidence="8" type="ORF">FAZ21_07460</name>
</gene>
<dbReference type="GO" id="GO:0016020">
    <property type="term" value="C:membrane"/>
    <property type="evidence" value="ECO:0007669"/>
    <property type="project" value="UniProtKB-SubCell"/>
</dbReference>
<accession>A0A4U0Q1C9</accession>
<dbReference type="EMBL" id="SUMF01000005">
    <property type="protein sequence ID" value="TJZ74801.1"/>
    <property type="molecule type" value="Genomic_DNA"/>
</dbReference>
<organism evidence="8 9">
    <name type="scientific">Chitiniphilus eburneus</name>
    <dbReference type="NCBI Taxonomy" id="2571148"/>
    <lineage>
        <taxon>Bacteria</taxon>
        <taxon>Pseudomonadati</taxon>
        <taxon>Pseudomonadota</taxon>
        <taxon>Betaproteobacteria</taxon>
        <taxon>Neisseriales</taxon>
        <taxon>Chitinibacteraceae</taxon>
        <taxon>Chitiniphilus</taxon>
    </lineage>
</organism>
<evidence type="ECO:0000256" key="4">
    <source>
        <dbReference type="PROSITE-ProRule" id="PRU00284"/>
    </source>
</evidence>
<comment type="similarity">
    <text evidence="3">Belongs to the methyl-accepting chemotaxis (MCP) protein family.</text>
</comment>
<sequence length="781" mass="83663">MMSLRSWMVAVPLAAVVAGFAATLGYVFSAGNLAGGTATIALLIALVSVGGIAAALLFGVGKGMGSLARIHATLQSLGSDHGDLNLRLPDMGDDEAGQIAKALNTFVSRQQGVLREVQREMEGLAIGLHEVAVVNEQMAKDARQQSDFAAASAATVQQITVSINHIADNARDVDEAVSDTQHTASESADAVSRVLEEVGGVASAMQELGTTMDSLGKRSQEISGIVGVIKDIAGQTNLLALNAAIEAARAGEQGRGFAVVADEVRKLAERTSTATVEIARMIESIGSETTSAVSSMGSTADQVNGSVISADDARKHMLGIGQRMEHVVEAVRQIAESTREQSSATTTMAHSAEQINNMTQATDSALRQSGQTLAQLDGRASRLLDLVGKFKLADIEVLHWWLSSSEARAVSEVKALLNKQGHHWMDARSSGENPMASLKTRVQAGNSPTAAAIGGVKIQNWARDGVCADLTEIAREQGWSRVLPAVFDQMIQADGKYVAVPLGTARTNMLWVNAQIVNRLNLRPPTSWDDFFVMADKLKQAGIPALAHSEQSWQVATVFEAIALGQGGADFYRAAFSQLDQGSLTGAKMIKALETLKRLKPYVTPDPVGRDWNLATADVINGRAAMQLMGDWSKAEFVQAGKEQGRDYLCWPAPTQSGDYSFAADTLTMFKQTDPLRHAAQRDFVRLLMSQEGQEVFNLYKGNIPARTDVNMTRYDEYARQSSKDFAAAANKGVLVPSWAHNMAVQDNVRSAFFDVIGAYWGNANMSAQDAARRLGEAARR</sequence>
<dbReference type="InterPro" id="IPR003660">
    <property type="entry name" value="HAMP_dom"/>
</dbReference>
<protein>
    <submittedName>
        <fullName evidence="8">Extracellular solute-binding protein</fullName>
    </submittedName>
</protein>
<evidence type="ECO:0000256" key="3">
    <source>
        <dbReference type="ARBA" id="ARBA00029447"/>
    </source>
</evidence>
<dbReference type="FunFam" id="1.10.287.950:FF:000001">
    <property type="entry name" value="Methyl-accepting chemotaxis sensory transducer"/>
    <property type="match status" value="1"/>
</dbReference>
<dbReference type="Pfam" id="PF01547">
    <property type="entry name" value="SBP_bac_1"/>
    <property type="match status" value="1"/>
</dbReference>
<evidence type="ECO:0000259" key="7">
    <source>
        <dbReference type="PROSITE" id="PS50885"/>
    </source>
</evidence>
<dbReference type="CDD" id="cd11386">
    <property type="entry name" value="MCP_signal"/>
    <property type="match status" value="1"/>
</dbReference>
<proteinExistence type="inferred from homology"/>
<keyword evidence="2 4" id="KW-0807">Transducer</keyword>
<evidence type="ECO:0000256" key="5">
    <source>
        <dbReference type="SAM" id="Phobius"/>
    </source>
</evidence>
<dbReference type="GO" id="GO:0007165">
    <property type="term" value="P:signal transduction"/>
    <property type="evidence" value="ECO:0007669"/>
    <property type="project" value="UniProtKB-KW"/>
</dbReference>
<comment type="subcellular location">
    <subcellularLocation>
        <location evidence="1">Membrane</location>
    </subcellularLocation>
</comment>
<dbReference type="SMART" id="SM00283">
    <property type="entry name" value="MA"/>
    <property type="match status" value="1"/>
</dbReference>
<feature type="transmembrane region" description="Helical" evidence="5">
    <location>
        <begin position="39"/>
        <end position="60"/>
    </location>
</feature>
<feature type="domain" description="HAMP" evidence="7">
    <location>
        <begin position="61"/>
        <end position="115"/>
    </location>
</feature>
<reference evidence="8 9" key="1">
    <citation type="submission" date="2019-04" db="EMBL/GenBank/DDBJ databases">
        <title>Chitiniphilus eburnea sp. nov., a novel chitinolytic bacterium isolated from aquaculture sludge.</title>
        <authorList>
            <person name="Sheng M."/>
        </authorList>
    </citation>
    <scope>NUCLEOTIDE SEQUENCE [LARGE SCALE GENOMIC DNA]</scope>
    <source>
        <strain evidence="8 9">HX-2-15</strain>
    </source>
</reference>
<dbReference type="InterPro" id="IPR004089">
    <property type="entry name" value="MCPsignal_dom"/>
</dbReference>
<dbReference type="Pfam" id="PF00672">
    <property type="entry name" value="HAMP"/>
    <property type="match status" value="1"/>
</dbReference>
<evidence type="ECO:0000256" key="2">
    <source>
        <dbReference type="ARBA" id="ARBA00023224"/>
    </source>
</evidence>
<dbReference type="SUPFAM" id="SSF53850">
    <property type="entry name" value="Periplasmic binding protein-like II"/>
    <property type="match status" value="1"/>
</dbReference>
<dbReference type="Pfam" id="PF00015">
    <property type="entry name" value="MCPsignal"/>
    <property type="match status" value="1"/>
</dbReference>
<dbReference type="AlphaFoldDB" id="A0A4U0Q1C9"/>
<dbReference type="GO" id="GO:0006935">
    <property type="term" value="P:chemotaxis"/>
    <property type="evidence" value="ECO:0007669"/>
    <property type="project" value="UniProtKB-ARBA"/>
</dbReference>
<evidence type="ECO:0000313" key="9">
    <source>
        <dbReference type="Proteomes" id="UP000310016"/>
    </source>
</evidence>
<dbReference type="InterPro" id="IPR006059">
    <property type="entry name" value="SBP"/>
</dbReference>
<keyword evidence="5" id="KW-0472">Membrane</keyword>
<dbReference type="PROSITE" id="PS50885">
    <property type="entry name" value="HAMP"/>
    <property type="match status" value="1"/>
</dbReference>
<dbReference type="Gene3D" id="1.10.287.950">
    <property type="entry name" value="Methyl-accepting chemotaxis protein"/>
    <property type="match status" value="1"/>
</dbReference>
<keyword evidence="5" id="KW-0812">Transmembrane</keyword>
<dbReference type="PANTHER" id="PTHR32089:SF112">
    <property type="entry name" value="LYSOZYME-LIKE PROTEIN-RELATED"/>
    <property type="match status" value="1"/>
</dbReference>
<dbReference type="SMART" id="SM00304">
    <property type="entry name" value="HAMP"/>
    <property type="match status" value="1"/>
</dbReference>
<evidence type="ECO:0000313" key="8">
    <source>
        <dbReference type="EMBL" id="TJZ74801.1"/>
    </source>
</evidence>
<dbReference type="Gene3D" id="3.40.190.10">
    <property type="entry name" value="Periplasmic binding protein-like II"/>
    <property type="match status" value="2"/>
</dbReference>
<dbReference type="RefSeq" id="WP_136772656.1">
    <property type="nucleotide sequence ID" value="NZ_SUMF01000005.1"/>
</dbReference>